<accession>A0A977L436</accession>
<gene>
    <name evidence="1" type="ORF">KA717_17225</name>
</gene>
<dbReference type="EMBL" id="CP073041">
    <property type="protein sequence ID" value="UXE64100.1"/>
    <property type="molecule type" value="Genomic_DNA"/>
</dbReference>
<dbReference type="AlphaFoldDB" id="A0A977L436"/>
<protein>
    <submittedName>
        <fullName evidence="1">DUF3370 domain-containing protein</fullName>
    </submittedName>
</protein>
<proteinExistence type="predicted"/>
<dbReference type="KEGG" id="wna:KA717_17225"/>
<dbReference type="Proteomes" id="UP001065613">
    <property type="component" value="Chromosome"/>
</dbReference>
<reference evidence="1" key="1">
    <citation type="submission" date="2021-04" db="EMBL/GenBank/DDBJ databases">
        <title>Genome sequence of Woronichinia naegeliana from Washington state freshwater lake bloom.</title>
        <authorList>
            <person name="Dreher T.W."/>
        </authorList>
    </citation>
    <scope>NUCLEOTIDE SEQUENCE</scope>
    <source>
        <strain evidence="1">WA131</strain>
    </source>
</reference>
<dbReference type="Pfam" id="PF11850">
    <property type="entry name" value="DUF3370"/>
    <property type="match status" value="1"/>
</dbReference>
<dbReference type="InterPro" id="IPR021801">
    <property type="entry name" value="DUF3370"/>
</dbReference>
<evidence type="ECO:0000313" key="1">
    <source>
        <dbReference type="EMBL" id="UXE64100.1"/>
    </source>
</evidence>
<sequence>MTFPLLLPFFLAQVNPVPIQVIPPPLSPAPSPNPTFPTVIEEPQKIIRSQTVRPLSGKLDNIPVLNSNNPELIFNEGIILSTLPSIGMKSPYAHLNFAFRGRFDVFAHHVVQASPQGRTLYLGVLFFNASRQTVTVDILQGAAYLTSPDALFLDLPPQVEDPTGNIYSGPGSRSMGDILRGKRSANLPAQMILAPGQSQMLLNAPIPVKYTPDPSQPPPSKLPRNGFSAYFRLKSNGDVYGASLAMYAPLDAQGNERPPNLKEWESFLKNASLMTPRDRIPRNSQRRIYSRVAGVSLGSQWQATLTDSPNGSTLAIPAPGQAYSYAISTLEGGRLGTNQNQAAKMAERYPDTAYEAHGNYGIQYSLTLPLQNTGSQTQQVAIAIETPLKKDKLTNGLHFLVPPAKNVFFRGTVQVRYRDERGTAQNRYFHLVQRRGQQGEALVTLTMPPGDRRTVQVDLVYPPDATPPQILTVKTK</sequence>
<organism evidence="1">
    <name type="scientific">Woronichinia naegeliana WA131</name>
    <dbReference type="NCBI Taxonomy" id="2824559"/>
    <lineage>
        <taxon>Bacteria</taxon>
        <taxon>Bacillati</taxon>
        <taxon>Cyanobacteriota</taxon>
        <taxon>Cyanophyceae</taxon>
        <taxon>Synechococcales</taxon>
        <taxon>Coelosphaeriaceae</taxon>
        <taxon>Woronichinia</taxon>
    </lineage>
</organism>
<name>A0A977L436_9CYAN</name>